<keyword evidence="1" id="KW-0472">Membrane</keyword>
<feature type="transmembrane region" description="Helical" evidence="1">
    <location>
        <begin position="205"/>
        <end position="224"/>
    </location>
</feature>
<evidence type="ECO:0000256" key="1">
    <source>
        <dbReference type="SAM" id="Phobius"/>
    </source>
</evidence>
<dbReference type="EMBL" id="MN536026">
    <property type="protein sequence ID" value="QIG56905.1"/>
    <property type="molecule type" value="Genomic_DNA"/>
</dbReference>
<accession>A0A6G6XGD4</accession>
<evidence type="ECO:0000313" key="2">
    <source>
        <dbReference type="EMBL" id="QIG56905.1"/>
    </source>
</evidence>
<sequence length="235" mass="25516">MTARLPRSVRNNNPGNIEHNPANKWVGILTPEKRNADQLAEPRFEVFESPVYGFRALAMLMQSYQDRYGLNTVRKIINRWAPPTENDTGAYVAAVAAALGVRGDDVIDVHQYDYMRPLVQAIAEHETGKDPRTGKLYRWDPAMIDEGLRRAGISRPAPQVVKVPVTKETVSATVAGGIGVGQLADVLPAVSSAMSQADAHISSGSWVRIAFGVATIAVAAFIAYSQVKKHQAGLV</sequence>
<name>A0A6G6XGD4_9CAUD</name>
<keyword evidence="1" id="KW-0812">Transmembrane</keyword>
<keyword evidence="1" id="KW-1133">Transmembrane helix</keyword>
<organism evidence="2 3">
    <name type="scientific">Pseudomonas phage vB_Pae-SS2019XI</name>
    <dbReference type="NCBI Taxonomy" id="2660688"/>
    <lineage>
        <taxon>Viruses</taxon>
        <taxon>Duplodnaviria</taxon>
        <taxon>Heunggongvirae</taxon>
        <taxon>Uroviricota</taxon>
        <taxon>Caudoviricetes</taxon>
        <taxon>Casjensviridae</taxon>
        <taxon>Maxdohrnvirus</taxon>
        <taxon>Maxdohrnvirus SS2019XI</taxon>
    </lineage>
</organism>
<protein>
    <recommendedName>
        <fullName evidence="4">Structural protein P5</fullName>
    </recommendedName>
</protein>
<dbReference type="SMR" id="A0A6G6XGD4"/>
<evidence type="ECO:0000313" key="3">
    <source>
        <dbReference type="Proteomes" id="UP000502584"/>
    </source>
</evidence>
<evidence type="ECO:0008006" key="4">
    <source>
        <dbReference type="Google" id="ProtNLM"/>
    </source>
</evidence>
<reference evidence="2 3" key="1">
    <citation type="submission" date="2019-10" db="EMBL/GenBank/DDBJ databases">
        <title>Genome of the temperate Pseudomonas aerugionosa phage vB_Pae-SS2019XI.</title>
        <authorList>
            <person name="Hammerl J.A."/>
            <person name="Jaeckel C."/>
            <person name="Schnehle S."/>
            <person name="Schmoger S."/>
        </authorList>
    </citation>
    <scope>NUCLEOTIDE SEQUENCE [LARGE SCALE GENOMIC DNA]</scope>
</reference>
<proteinExistence type="predicted"/>
<dbReference type="Proteomes" id="UP000502584">
    <property type="component" value="Segment"/>
</dbReference>
<gene>
    <name evidence="2" type="ORF">vBPaeSS2019XI_027</name>
</gene>
<keyword evidence="3" id="KW-1185">Reference proteome</keyword>